<dbReference type="SUPFAM" id="SSF81653">
    <property type="entry name" value="Calcium ATPase, transduction domain A"/>
    <property type="match status" value="1"/>
</dbReference>
<feature type="transmembrane region" description="Helical" evidence="11">
    <location>
        <begin position="256"/>
        <end position="275"/>
    </location>
</feature>
<dbReference type="Gene3D" id="3.40.1110.10">
    <property type="entry name" value="Calcium-transporting ATPase, cytoplasmic domain N"/>
    <property type="match status" value="1"/>
</dbReference>
<keyword evidence="4 11" id="KW-0812">Transmembrane</keyword>
<dbReference type="SUPFAM" id="SSF81660">
    <property type="entry name" value="Metal cation-transporting ATPase, ATP-binding domain N"/>
    <property type="match status" value="1"/>
</dbReference>
<keyword evidence="7" id="KW-0067">ATP-binding</keyword>
<sequence length="894" mass="97280">MTNTDTSKDNITFFHAKSVDESIEMLKTNRSSGLSENEAQQRLSAYGPNQLKAQNRKSIFKMFLAQLRDALIYVLFAAVVITMFMGEYLDGIIIIIVILINATLGVIQEIRAGNAIEALRKMATPKALVKRDNQVKEIGSENIVPGDIVILDAGRYIPADLRLVESANLQIDESALTGESVAAEKDAFAVFSEDYIPLGDRDNTAYMSTLVTYGRGIGVVTGTGADTEIGKIAGILSQDDETKTPLEIRLDQLGKTLGKAALAICVLIFIISFFQGRDLTEMFLTSVSLAVAAIPEGLAAIVAVVLSIGVTKMAKQNAIIKRLPAVETLGSVNIVCSDKTGTLTQNKMTVQEFFTFTDKTQKIDDKTYLSAEAHLLSSAMVLASDATLENGDSTGDPTEIALLQLADNLKIDRKDLWSSQPRIDEQAFDSKRKMMSTLHQQEDKFMLYAKGAIDSLILKCKHVVEDGEIIPLTDTHKTILTHAADAMSDKALRTLAVAYKPLEKQIDREDFEKNLVMIGVVGMIDPPREEVNDSIATAKEAGISTIMITGDHKNTALAIAKKLGIASERSEATTGAAIDNMPQEELESHIGEYKVFARVSPEHKVNIVKAFRAKGNIVSMTGDGVNDAPSLHAADIGVAMGIEGTDVAKNASDMILADDNFSTIIVAIEQGRNIYNNIKKSVVFLLACNVGEVITMLVAIGVGLPIPLIATQLLWINLLTDTLPAVALGMDPGDKDVMREKPRPLNDNFFSHGAGRRIILAGILIGLLTIVAFVGGYQAKGYSPFADNIPENIHEYARTLAFLTIIGCQLFYSFSFRHAYKSIFRVGFFSNRYLFGAVVIGLLLQLIVLYVPFMTAAFKLQAVGIQEWLAVFGLSIIPLLANEIVKVFAISRQQ</sequence>
<keyword evidence="5" id="KW-0479">Metal-binding</keyword>
<dbReference type="PRINTS" id="PR00119">
    <property type="entry name" value="CATATPASE"/>
</dbReference>
<keyword evidence="3" id="KW-1003">Cell membrane</keyword>
<dbReference type="Proteomes" id="UP000292855">
    <property type="component" value="Unassembled WGS sequence"/>
</dbReference>
<dbReference type="SUPFAM" id="SSF56784">
    <property type="entry name" value="HAD-like"/>
    <property type="match status" value="1"/>
</dbReference>
<dbReference type="InterPro" id="IPR023299">
    <property type="entry name" value="ATPase_P-typ_cyto_dom_N"/>
</dbReference>
<protein>
    <submittedName>
        <fullName evidence="13">Cation-translocating P-type ATPase</fullName>
    </submittedName>
</protein>
<evidence type="ECO:0000259" key="12">
    <source>
        <dbReference type="SMART" id="SM00831"/>
    </source>
</evidence>
<dbReference type="GO" id="GO:0046873">
    <property type="term" value="F:metal ion transmembrane transporter activity"/>
    <property type="evidence" value="ECO:0007669"/>
    <property type="project" value="UniProtKB-ARBA"/>
</dbReference>
<dbReference type="Pfam" id="PF00689">
    <property type="entry name" value="Cation_ATPase_C"/>
    <property type="match status" value="1"/>
</dbReference>
<dbReference type="CDD" id="cd02089">
    <property type="entry name" value="P-type_ATPase_Ca_prok"/>
    <property type="match status" value="1"/>
</dbReference>
<keyword evidence="10 11" id="KW-0472">Membrane</keyword>
<evidence type="ECO:0000256" key="11">
    <source>
        <dbReference type="SAM" id="Phobius"/>
    </source>
</evidence>
<dbReference type="SFLD" id="SFLDF00027">
    <property type="entry name" value="p-type_atpase"/>
    <property type="match status" value="1"/>
</dbReference>
<evidence type="ECO:0000256" key="5">
    <source>
        <dbReference type="ARBA" id="ARBA00022723"/>
    </source>
</evidence>
<dbReference type="Gene3D" id="3.40.50.1000">
    <property type="entry name" value="HAD superfamily/HAD-like"/>
    <property type="match status" value="1"/>
</dbReference>
<evidence type="ECO:0000256" key="7">
    <source>
        <dbReference type="ARBA" id="ARBA00022840"/>
    </source>
</evidence>
<evidence type="ECO:0000256" key="3">
    <source>
        <dbReference type="ARBA" id="ARBA00022475"/>
    </source>
</evidence>
<name>A0A4Q6XNZ1_9SPHI</name>
<dbReference type="GO" id="GO:0019829">
    <property type="term" value="F:ATPase-coupled monoatomic cation transmembrane transporter activity"/>
    <property type="evidence" value="ECO:0007669"/>
    <property type="project" value="UniProtKB-ARBA"/>
</dbReference>
<evidence type="ECO:0000313" key="13">
    <source>
        <dbReference type="EMBL" id="RZF61651.1"/>
    </source>
</evidence>
<dbReference type="GO" id="GO:0016887">
    <property type="term" value="F:ATP hydrolysis activity"/>
    <property type="evidence" value="ECO:0007669"/>
    <property type="project" value="InterPro"/>
</dbReference>
<dbReference type="SFLD" id="SFLDS00003">
    <property type="entry name" value="Haloacid_Dehalogenase"/>
    <property type="match status" value="1"/>
</dbReference>
<dbReference type="AlphaFoldDB" id="A0A4Q6XNZ1"/>
<dbReference type="PRINTS" id="PR00120">
    <property type="entry name" value="HATPASE"/>
</dbReference>
<evidence type="ECO:0000256" key="4">
    <source>
        <dbReference type="ARBA" id="ARBA00022692"/>
    </source>
</evidence>
<feature type="transmembrane region" description="Helical" evidence="11">
    <location>
        <begin position="832"/>
        <end position="853"/>
    </location>
</feature>
<dbReference type="Pfam" id="PF00690">
    <property type="entry name" value="Cation_ATPase_N"/>
    <property type="match status" value="1"/>
</dbReference>
<dbReference type="EMBL" id="SGIT01000001">
    <property type="protein sequence ID" value="RZF61651.1"/>
    <property type="molecule type" value="Genomic_DNA"/>
</dbReference>
<dbReference type="InterPro" id="IPR006068">
    <property type="entry name" value="ATPase_P-typ_cation-transptr_C"/>
</dbReference>
<dbReference type="InterPro" id="IPR044492">
    <property type="entry name" value="P_typ_ATPase_HD_dom"/>
</dbReference>
<feature type="transmembrane region" description="Helical" evidence="11">
    <location>
        <begin position="712"/>
        <end position="730"/>
    </location>
</feature>
<dbReference type="FunFam" id="2.70.150.10:FF:000016">
    <property type="entry name" value="Calcium-transporting P-type ATPase putative"/>
    <property type="match status" value="1"/>
</dbReference>
<dbReference type="InterPro" id="IPR001757">
    <property type="entry name" value="P_typ_ATPase"/>
</dbReference>
<feature type="transmembrane region" description="Helical" evidence="11">
    <location>
        <begin position="287"/>
        <end position="311"/>
    </location>
</feature>
<feature type="domain" description="Cation-transporting P-type ATPase N-terminal" evidence="12">
    <location>
        <begin position="13"/>
        <end position="87"/>
    </location>
</feature>
<feature type="transmembrane region" description="Helical" evidence="11">
    <location>
        <begin position="70"/>
        <end position="86"/>
    </location>
</feature>
<organism evidence="13 14">
    <name type="scientific">Sphingobacterium corticibacterium</name>
    <dbReference type="NCBI Taxonomy" id="2484746"/>
    <lineage>
        <taxon>Bacteria</taxon>
        <taxon>Pseudomonadati</taxon>
        <taxon>Bacteroidota</taxon>
        <taxon>Sphingobacteriia</taxon>
        <taxon>Sphingobacteriales</taxon>
        <taxon>Sphingobacteriaceae</taxon>
        <taxon>Sphingobacterium</taxon>
    </lineage>
</organism>
<dbReference type="InterPro" id="IPR008250">
    <property type="entry name" value="ATPase_P-typ_transduc_dom_A_sf"/>
</dbReference>
<dbReference type="Gene3D" id="1.20.1110.10">
    <property type="entry name" value="Calcium-transporting ATPase, transmembrane domain"/>
    <property type="match status" value="1"/>
</dbReference>
<gene>
    <name evidence="13" type="ORF">EWE74_02075</name>
</gene>
<dbReference type="GO" id="GO:0005886">
    <property type="term" value="C:plasma membrane"/>
    <property type="evidence" value="ECO:0007669"/>
    <property type="project" value="UniProtKB-SubCell"/>
</dbReference>
<dbReference type="GO" id="GO:0015662">
    <property type="term" value="F:P-type ion transporter activity"/>
    <property type="evidence" value="ECO:0007669"/>
    <property type="project" value="UniProtKB-ARBA"/>
</dbReference>
<dbReference type="GO" id="GO:0098662">
    <property type="term" value="P:inorganic cation transmembrane transport"/>
    <property type="evidence" value="ECO:0007669"/>
    <property type="project" value="UniProtKB-ARBA"/>
</dbReference>
<keyword evidence="8" id="KW-1278">Translocase</keyword>
<evidence type="ECO:0000256" key="2">
    <source>
        <dbReference type="ARBA" id="ARBA00005675"/>
    </source>
</evidence>
<evidence type="ECO:0000256" key="6">
    <source>
        <dbReference type="ARBA" id="ARBA00022741"/>
    </source>
</evidence>
<feature type="transmembrane region" description="Helical" evidence="11">
    <location>
        <begin position="799"/>
        <end position="820"/>
    </location>
</feature>
<dbReference type="InterPro" id="IPR036412">
    <property type="entry name" value="HAD-like_sf"/>
</dbReference>
<dbReference type="Gene3D" id="2.70.150.10">
    <property type="entry name" value="Calcium-transporting ATPase, cytoplasmic transduction domain A"/>
    <property type="match status" value="1"/>
</dbReference>
<comment type="caution">
    <text evidence="13">The sequence shown here is derived from an EMBL/GenBank/DDBJ whole genome shotgun (WGS) entry which is preliminary data.</text>
</comment>
<evidence type="ECO:0000256" key="10">
    <source>
        <dbReference type="ARBA" id="ARBA00023136"/>
    </source>
</evidence>
<dbReference type="InterPro" id="IPR059000">
    <property type="entry name" value="ATPase_P-type_domA"/>
</dbReference>
<feature type="transmembrane region" description="Helical" evidence="11">
    <location>
        <begin position="865"/>
        <end position="885"/>
    </location>
</feature>
<dbReference type="InterPro" id="IPR023214">
    <property type="entry name" value="HAD_sf"/>
</dbReference>
<accession>A0A4Q6XNZ1</accession>
<dbReference type="RefSeq" id="WP_130139880.1">
    <property type="nucleotide sequence ID" value="NZ_SGIT01000001.1"/>
</dbReference>
<dbReference type="SMART" id="SM00831">
    <property type="entry name" value="Cation_ATPase_N"/>
    <property type="match status" value="1"/>
</dbReference>
<comment type="subcellular location">
    <subcellularLocation>
        <location evidence="1">Cell membrane</location>
        <topology evidence="1">Multi-pass membrane protein</topology>
    </subcellularLocation>
</comment>
<evidence type="ECO:0000256" key="8">
    <source>
        <dbReference type="ARBA" id="ARBA00022967"/>
    </source>
</evidence>
<dbReference type="PANTHER" id="PTHR42861">
    <property type="entry name" value="CALCIUM-TRANSPORTING ATPASE"/>
    <property type="match status" value="1"/>
</dbReference>
<dbReference type="Pfam" id="PF00122">
    <property type="entry name" value="E1-E2_ATPase"/>
    <property type="match status" value="1"/>
</dbReference>
<dbReference type="GO" id="GO:0005524">
    <property type="term" value="F:ATP binding"/>
    <property type="evidence" value="ECO:0007669"/>
    <property type="project" value="UniProtKB-KW"/>
</dbReference>
<keyword evidence="14" id="KW-1185">Reference proteome</keyword>
<evidence type="ECO:0000313" key="14">
    <source>
        <dbReference type="Proteomes" id="UP000292855"/>
    </source>
</evidence>
<dbReference type="InterPro" id="IPR023298">
    <property type="entry name" value="ATPase_P-typ_TM_dom_sf"/>
</dbReference>
<dbReference type="InterPro" id="IPR004014">
    <property type="entry name" value="ATPase_P-typ_cation-transptr_N"/>
</dbReference>
<dbReference type="PROSITE" id="PS00154">
    <property type="entry name" value="ATPASE_E1_E2"/>
    <property type="match status" value="1"/>
</dbReference>
<dbReference type="GO" id="GO:0046872">
    <property type="term" value="F:metal ion binding"/>
    <property type="evidence" value="ECO:0007669"/>
    <property type="project" value="UniProtKB-KW"/>
</dbReference>
<dbReference type="SFLD" id="SFLDG00002">
    <property type="entry name" value="C1.7:_P-type_atpase_like"/>
    <property type="match status" value="1"/>
</dbReference>
<evidence type="ECO:0000256" key="9">
    <source>
        <dbReference type="ARBA" id="ARBA00022989"/>
    </source>
</evidence>
<feature type="transmembrane region" description="Helical" evidence="11">
    <location>
        <begin position="92"/>
        <end position="112"/>
    </location>
</feature>
<evidence type="ECO:0000256" key="1">
    <source>
        <dbReference type="ARBA" id="ARBA00004651"/>
    </source>
</evidence>
<dbReference type="NCBIfam" id="TIGR01494">
    <property type="entry name" value="ATPase_P-type"/>
    <property type="match status" value="3"/>
</dbReference>
<keyword evidence="9 11" id="KW-1133">Transmembrane helix</keyword>
<feature type="transmembrane region" description="Helical" evidence="11">
    <location>
        <begin position="758"/>
        <end position="779"/>
    </location>
</feature>
<keyword evidence="6" id="KW-0547">Nucleotide-binding</keyword>
<dbReference type="FunFam" id="3.40.50.1000:FF:000028">
    <property type="entry name" value="Calcium-transporting P-type ATPase, putative"/>
    <property type="match status" value="1"/>
</dbReference>
<dbReference type="OrthoDB" id="9770315at2"/>
<dbReference type="InterPro" id="IPR018303">
    <property type="entry name" value="ATPase_P-typ_P_site"/>
</dbReference>
<proteinExistence type="inferred from homology"/>
<reference evidence="13 14" key="1">
    <citation type="submission" date="2019-02" db="EMBL/GenBank/DDBJ databases">
        <authorList>
            <person name="Li Y."/>
        </authorList>
    </citation>
    <scope>NUCLEOTIDE SEQUENCE [LARGE SCALE GENOMIC DNA]</scope>
    <source>
        <strain evidence="13 14">30C10-4-7</strain>
    </source>
</reference>
<dbReference type="SUPFAM" id="SSF81665">
    <property type="entry name" value="Calcium ATPase, transmembrane domain M"/>
    <property type="match status" value="1"/>
</dbReference>
<dbReference type="Pfam" id="PF13246">
    <property type="entry name" value="Cation_ATPase"/>
    <property type="match status" value="1"/>
</dbReference>
<feature type="transmembrane region" description="Helical" evidence="11">
    <location>
        <begin position="682"/>
        <end position="706"/>
    </location>
</feature>
<dbReference type="GO" id="GO:0140352">
    <property type="term" value="P:export from cell"/>
    <property type="evidence" value="ECO:0007669"/>
    <property type="project" value="UniProtKB-ARBA"/>
</dbReference>
<comment type="similarity">
    <text evidence="2">Belongs to the cation transport ATPase (P-type) (TC 3.A.3) family. Type IIA subfamily.</text>
</comment>